<sequence>MGKICQLFKAQIIVLDLCKTGIGHLFIAAKMIEPRELTTVDIRILVELLALKGHKFRIINHVRVVKEPDQFLLSSDIKEVFHAFQIARSLVTVNLTPTLSSAVM</sequence>
<dbReference type="EMBL" id="BK015013">
    <property type="protein sequence ID" value="DAD87089.1"/>
    <property type="molecule type" value="Genomic_DNA"/>
</dbReference>
<reference evidence="1" key="1">
    <citation type="journal article" date="2021" name="Proc. Natl. Acad. Sci. U.S.A.">
        <title>A Catalog of Tens of Thousands of Viruses from Human Metagenomes Reveals Hidden Associations with Chronic Diseases.</title>
        <authorList>
            <person name="Tisza M.J."/>
            <person name="Buck C.B."/>
        </authorList>
    </citation>
    <scope>NUCLEOTIDE SEQUENCE</scope>
    <source>
        <strain evidence="1">CtWaE18</strain>
    </source>
</reference>
<accession>A0A8S5MXN9</accession>
<organism evidence="1">
    <name type="scientific">Myoviridae sp. ctWaE18</name>
    <dbReference type="NCBI Taxonomy" id="2826662"/>
    <lineage>
        <taxon>Viruses</taxon>
        <taxon>Duplodnaviria</taxon>
        <taxon>Heunggongvirae</taxon>
        <taxon>Uroviricota</taxon>
        <taxon>Caudoviricetes</taxon>
    </lineage>
</organism>
<protein>
    <submittedName>
        <fullName evidence="1">Uncharacterized protein</fullName>
    </submittedName>
</protein>
<name>A0A8S5MXN9_9CAUD</name>
<proteinExistence type="predicted"/>
<evidence type="ECO:0000313" key="1">
    <source>
        <dbReference type="EMBL" id="DAD87089.1"/>
    </source>
</evidence>